<organism evidence="1 2">
    <name type="scientific">Choiromyces venosus 120613-1</name>
    <dbReference type="NCBI Taxonomy" id="1336337"/>
    <lineage>
        <taxon>Eukaryota</taxon>
        <taxon>Fungi</taxon>
        <taxon>Dikarya</taxon>
        <taxon>Ascomycota</taxon>
        <taxon>Pezizomycotina</taxon>
        <taxon>Pezizomycetes</taxon>
        <taxon>Pezizales</taxon>
        <taxon>Tuberaceae</taxon>
        <taxon>Choiromyces</taxon>
    </lineage>
</organism>
<dbReference type="Proteomes" id="UP000276215">
    <property type="component" value="Unassembled WGS sequence"/>
</dbReference>
<keyword evidence="2" id="KW-1185">Reference proteome</keyword>
<accession>A0A3N4IUV4</accession>
<dbReference type="OrthoDB" id="5503953at2759"/>
<reference evidence="1 2" key="1">
    <citation type="journal article" date="2018" name="Nat. Ecol. Evol.">
        <title>Pezizomycetes genomes reveal the molecular basis of ectomycorrhizal truffle lifestyle.</title>
        <authorList>
            <person name="Murat C."/>
            <person name="Payen T."/>
            <person name="Noel B."/>
            <person name="Kuo A."/>
            <person name="Morin E."/>
            <person name="Chen J."/>
            <person name="Kohler A."/>
            <person name="Krizsan K."/>
            <person name="Balestrini R."/>
            <person name="Da Silva C."/>
            <person name="Montanini B."/>
            <person name="Hainaut M."/>
            <person name="Levati E."/>
            <person name="Barry K.W."/>
            <person name="Belfiori B."/>
            <person name="Cichocki N."/>
            <person name="Clum A."/>
            <person name="Dockter R.B."/>
            <person name="Fauchery L."/>
            <person name="Guy J."/>
            <person name="Iotti M."/>
            <person name="Le Tacon F."/>
            <person name="Lindquist E.A."/>
            <person name="Lipzen A."/>
            <person name="Malagnac F."/>
            <person name="Mello A."/>
            <person name="Molinier V."/>
            <person name="Miyauchi S."/>
            <person name="Poulain J."/>
            <person name="Riccioni C."/>
            <person name="Rubini A."/>
            <person name="Sitrit Y."/>
            <person name="Splivallo R."/>
            <person name="Traeger S."/>
            <person name="Wang M."/>
            <person name="Zifcakova L."/>
            <person name="Wipf D."/>
            <person name="Zambonelli A."/>
            <person name="Paolocci F."/>
            <person name="Nowrousian M."/>
            <person name="Ottonello S."/>
            <person name="Baldrian P."/>
            <person name="Spatafora J.W."/>
            <person name="Henrissat B."/>
            <person name="Nagy L.G."/>
            <person name="Aury J.M."/>
            <person name="Wincker P."/>
            <person name="Grigoriev I.V."/>
            <person name="Bonfante P."/>
            <person name="Martin F.M."/>
        </authorList>
    </citation>
    <scope>NUCLEOTIDE SEQUENCE [LARGE SCALE GENOMIC DNA]</scope>
    <source>
        <strain evidence="1 2">120613-1</strain>
    </source>
</reference>
<dbReference type="EMBL" id="ML120830">
    <property type="protein sequence ID" value="RPA88548.1"/>
    <property type="molecule type" value="Genomic_DNA"/>
</dbReference>
<evidence type="ECO:0000313" key="1">
    <source>
        <dbReference type="EMBL" id="RPA88548.1"/>
    </source>
</evidence>
<name>A0A3N4IUV4_9PEZI</name>
<gene>
    <name evidence="1" type="ORF">L873DRAFT_1796598</name>
</gene>
<sequence>MDLIADHFIKNNTFIDNFNRNDKGYIFQFKKTPIINKFILAKEDEELKIKFNTLIKIINDSINDKMESEKSKLAKFISELKFESSIFDKLGFENKETLSWNGDSLVQEEVETIFLSNQQNDELSNSENFKISKRSSFQALNTTFTIHLKSKNYLLCHYNAADLSMLQD</sequence>
<proteinExistence type="predicted"/>
<protein>
    <submittedName>
        <fullName evidence="1">Uncharacterized protein</fullName>
    </submittedName>
</protein>
<dbReference type="AlphaFoldDB" id="A0A3N4IUV4"/>
<evidence type="ECO:0000313" key="2">
    <source>
        <dbReference type="Proteomes" id="UP000276215"/>
    </source>
</evidence>